<evidence type="ECO:0000259" key="1">
    <source>
        <dbReference type="Pfam" id="PF12706"/>
    </source>
</evidence>
<name>A0A4R6M431_9FIRM</name>
<gene>
    <name evidence="2" type="ORF">DFR79_101251</name>
</gene>
<dbReference type="RefSeq" id="WP_133513679.1">
    <property type="nucleotide sequence ID" value="NZ_SNWX01000001.1"/>
</dbReference>
<dbReference type="AlphaFoldDB" id="A0A4R6M431"/>
<protein>
    <submittedName>
        <fullName evidence="2">Phosphoribosyl 1,2-cyclic phosphodiesterase</fullName>
    </submittedName>
</protein>
<dbReference type="CDD" id="cd07715">
    <property type="entry name" value="TaR3-like_MBL-fold"/>
    <property type="match status" value="1"/>
</dbReference>
<dbReference type="EMBL" id="SNWX01000001">
    <property type="protein sequence ID" value="TDO95250.1"/>
    <property type="molecule type" value="Genomic_DNA"/>
</dbReference>
<comment type="caution">
    <text evidence="2">The sequence shown here is derived from an EMBL/GenBank/DDBJ whole genome shotgun (WGS) entry which is preliminary data.</text>
</comment>
<dbReference type="SUPFAM" id="SSF56281">
    <property type="entry name" value="Metallo-hydrolase/oxidoreductase"/>
    <property type="match status" value="1"/>
</dbReference>
<dbReference type="Pfam" id="PF12706">
    <property type="entry name" value="Lactamase_B_2"/>
    <property type="match status" value="1"/>
</dbReference>
<evidence type="ECO:0000313" key="2">
    <source>
        <dbReference type="EMBL" id="TDO95250.1"/>
    </source>
</evidence>
<accession>A0A4R6M431</accession>
<dbReference type="PANTHER" id="PTHR42663:SF4">
    <property type="entry name" value="SLL1036 PROTEIN"/>
    <property type="match status" value="1"/>
</dbReference>
<evidence type="ECO:0000313" key="3">
    <source>
        <dbReference type="Proteomes" id="UP000295064"/>
    </source>
</evidence>
<dbReference type="OrthoDB" id="9800940at2"/>
<organism evidence="2 3">
    <name type="scientific">Halanaerobium saccharolyticum</name>
    <dbReference type="NCBI Taxonomy" id="43595"/>
    <lineage>
        <taxon>Bacteria</taxon>
        <taxon>Bacillati</taxon>
        <taxon>Bacillota</taxon>
        <taxon>Clostridia</taxon>
        <taxon>Halanaerobiales</taxon>
        <taxon>Halanaerobiaceae</taxon>
        <taxon>Halanaerobium</taxon>
    </lineage>
</organism>
<dbReference type="Gene3D" id="3.60.15.10">
    <property type="entry name" value="Ribonuclease Z/Hydroxyacylglutathione hydrolase-like"/>
    <property type="match status" value="1"/>
</dbReference>
<dbReference type="InterPro" id="IPR001279">
    <property type="entry name" value="Metallo-B-lactamas"/>
</dbReference>
<feature type="domain" description="Metallo-beta-lactamase" evidence="1">
    <location>
        <begin position="42"/>
        <end position="237"/>
    </location>
</feature>
<sequence>MSKDFAVKFWGVRGSCPTPGKQTIKFGGNTPCIEITIGDKTLIMDAGTGIRELGLNLQQKNKELNIDIFITHTHWDHIQGFPFFSPLYVSSNTFTIYGYKGIDKILAGQFQKSFFPVQFEDLKSKIEFKILANNNSIMLNDEIRVTTMLTNHDGKNLAYKLESDHKTFCYLGDLEHSVKSDSALINFVKDADLIIYDAKYTEEEYLNSKSGRGHSTWQEGVKLAQAAGADKLMIFHHSPLRSDKELEKIEKLAQAAYSKAAVAREGMVINL</sequence>
<dbReference type="Proteomes" id="UP000295064">
    <property type="component" value="Unassembled WGS sequence"/>
</dbReference>
<reference evidence="2 3" key="1">
    <citation type="submission" date="2019-03" db="EMBL/GenBank/DDBJ databases">
        <title>Subsurface microbial communities from deep shales in Ohio and West Virginia, USA.</title>
        <authorList>
            <person name="Wrighton K."/>
        </authorList>
    </citation>
    <scope>NUCLEOTIDE SEQUENCE [LARGE SCALE GENOMIC DNA]</scope>
    <source>
        <strain evidence="2 3">MA284_T2</strain>
    </source>
</reference>
<dbReference type="InterPro" id="IPR036866">
    <property type="entry name" value="RibonucZ/Hydroxyglut_hydro"/>
</dbReference>
<proteinExistence type="predicted"/>
<dbReference type="PANTHER" id="PTHR42663">
    <property type="entry name" value="HYDROLASE C777.06C-RELATED-RELATED"/>
    <property type="match status" value="1"/>
</dbReference>